<feature type="region of interest" description="Disordered" evidence="1">
    <location>
        <begin position="192"/>
        <end position="217"/>
    </location>
</feature>
<evidence type="ECO:0000256" key="1">
    <source>
        <dbReference type="SAM" id="MobiDB-lite"/>
    </source>
</evidence>
<dbReference type="OrthoDB" id="186871at2759"/>
<dbReference type="InterPro" id="IPR010736">
    <property type="entry name" value="SHIPPO-rpt"/>
</dbReference>
<dbReference type="EMBL" id="LSYV01000020">
    <property type="protein sequence ID" value="KXZ49913.1"/>
    <property type="molecule type" value="Genomic_DNA"/>
</dbReference>
<gene>
    <name evidence="2" type="ORF">GPECTOR_19g364</name>
</gene>
<sequence>MVSNTRRFSDRVCYTGPGPAEYMKTGAAALEDKSFSRAPVSAAFHDRTASSVMPLDRMATHVGPGAYDGAAAVTRTGARVDYLSRPGASSAFRGGGHELITCGNMEAPPSTSYDLGDPWARTHSVGRGGSRMGTSSFGTGARGAASVGSMAATLDSLLFGAPASAAAKPDTGPGPGSYELQDFASIRAKLSREANRPSPQFQVPENGEAAQRQGPRPVLVSTSAKVAHDYLSPSHAPLSTTNPPRGVSSPFRSRSAGHEEAIDQRSYSTSSNAPGPAYYQPSTAIKKSFHKNSKKHYVTIAH</sequence>
<evidence type="ECO:0000313" key="3">
    <source>
        <dbReference type="Proteomes" id="UP000075714"/>
    </source>
</evidence>
<accession>A0A150GJC8</accession>
<dbReference type="Proteomes" id="UP000075714">
    <property type="component" value="Unassembled WGS sequence"/>
</dbReference>
<proteinExistence type="predicted"/>
<dbReference type="Pfam" id="PF07004">
    <property type="entry name" value="SHIPPO-rpt"/>
    <property type="match status" value="1"/>
</dbReference>
<dbReference type="AlphaFoldDB" id="A0A150GJC8"/>
<evidence type="ECO:0000313" key="2">
    <source>
        <dbReference type="EMBL" id="KXZ49913.1"/>
    </source>
</evidence>
<name>A0A150GJC8_GONPE</name>
<protein>
    <submittedName>
        <fullName evidence="2">Uncharacterized protein</fullName>
    </submittedName>
</protein>
<feature type="region of interest" description="Disordered" evidence="1">
    <location>
        <begin position="232"/>
        <end position="280"/>
    </location>
</feature>
<organism evidence="2 3">
    <name type="scientific">Gonium pectorale</name>
    <name type="common">Green alga</name>
    <dbReference type="NCBI Taxonomy" id="33097"/>
    <lineage>
        <taxon>Eukaryota</taxon>
        <taxon>Viridiplantae</taxon>
        <taxon>Chlorophyta</taxon>
        <taxon>core chlorophytes</taxon>
        <taxon>Chlorophyceae</taxon>
        <taxon>CS clade</taxon>
        <taxon>Chlamydomonadales</taxon>
        <taxon>Volvocaceae</taxon>
        <taxon>Gonium</taxon>
    </lineage>
</organism>
<keyword evidence="3" id="KW-1185">Reference proteome</keyword>
<reference evidence="3" key="1">
    <citation type="journal article" date="2016" name="Nat. Commun.">
        <title>The Gonium pectorale genome demonstrates co-option of cell cycle regulation during the evolution of multicellularity.</title>
        <authorList>
            <person name="Hanschen E.R."/>
            <person name="Marriage T.N."/>
            <person name="Ferris P.J."/>
            <person name="Hamaji T."/>
            <person name="Toyoda A."/>
            <person name="Fujiyama A."/>
            <person name="Neme R."/>
            <person name="Noguchi H."/>
            <person name="Minakuchi Y."/>
            <person name="Suzuki M."/>
            <person name="Kawai-Toyooka H."/>
            <person name="Smith D.R."/>
            <person name="Sparks H."/>
            <person name="Anderson J."/>
            <person name="Bakaric R."/>
            <person name="Luria V."/>
            <person name="Karger A."/>
            <person name="Kirschner M.W."/>
            <person name="Durand P.M."/>
            <person name="Michod R.E."/>
            <person name="Nozaki H."/>
            <person name="Olson B.J."/>
        </authorList>
    </citation>
    <scope>NUCLEOTIDE SEQUENCE [LARGE SCALE GENOMIC DNA]</scope>
    <source>
        <strain evidence="3">NIES-2863</strain>
    </source>
</reference>
<comment type="caution">
    <text evidence="2">The sequence shown here is derived from an EMBL/GenBank/DDBJ whole genome shotgun (WGS) entry which is preliminary data.</text>
</comment>